<dbReference type="OrthoDB" id="4516245at2"/>
<dbReference type="AlphaFoldDB" id="A0A5N0E7N6"/>
<keyword evidence="2" id="KW-1185">Reference proteome</keyword>
<evidence type="ECO:0000313" key="2">
    <source>
        <dbReference type="Proteomes" id="UP000323876"/>
    </source>
</evidence>
<organism evidence="1 2">
    <name type="scientific">Nocardia colli</name>
    <dbReference type="NCBI Taxonomy" id="2545717"/>
    <lineage>
        <taxon>Bacteria</taxon>
        <taxon>Bacillati</taxon>
        <taxon>Actinomycetota</taxon>
        <taxon>Actinomycetes</taxon>
        <taxon>Mycobacteriales</taxon>
        <taxon>Nocardiaceae</taxon>
        <taxon>Nocardia</taxon>
    </lineage>
</organism>
<dbReference type="EMBL" id="VXLC01000015">
    <property type="protein sequence ID" value="KAA8885442.1"/>
    <property type="molecule type" value="Genomic_DNA"/>
</dbReference>
<name>A0A5N0E7N6_9NOCA</name>
<evidence type="ECO:0008006" key="3">
    <source>
        <dbReference type="Google" id="ProtNLM"/>
    </source>
</evidence>
<comment type="caution">
    <text evidence="1">The sequence shown here is derived from an EMBL/GenBank/DDBJ whole genome shotgun (WGS) entry which is preliminary data.</text>
</comment>
<reference evidence="1 2" key="1">
    <citation type="submission" date="2019-09" db="EMBL/GenBank/DDBJ databases">
        <authorList>
            <person name="Wang X."/>
        </authorList>
    </citation>
    <scope>NUCLEOTIDE SEQUENCE [LARGE SCALE GENOMIC DNA]</scope>
    <source>
        <strain evidence="1 2">CICC 11023</strain>
    </source>
</reference>
<dbReference type="Proteomes" id="UP000323876">
    <property type="component" value="Unassembled WGS sequence"/>
</dbReference>
<sequence length="371" mass="38978">MTDFTVDVAGLAGFRLDLQDVGTNSSSNATRLLSALTLPVGSSGLIATVGQSLEKFKSAYSAVQRSDLTTIETLGADLSTAATSYRATDDTNATAMNAIGGSGTSSSLGAEHGVSRFTGLQQPNLPDVQEVSFTVRQMVTSAIELISVYDDRMNEAVGIKPAADVLAPLVADWEALQAVGRRIALLGINDYVTSENLIGGTRWLQSKWSGDASQTFGTSANSLGQSVAGRSLDLEAVSKIVENGGACLERLVYNQAAGLTDGILQPMTVLGATFPLGGWAPYAGKTVSAAAQADIRAAVEALKKGMESRQTAIRTVVDRVVQALDYTPGRTVPTFQANDFEIPDKVVVDLGDRKFGFGDNIWWSDNIASAV</sequence>
<dbReference type="RefSeq" id="WP_150405000.1">
    <property type="nucleotide sequence ID" value="NZ_VXLC01000015.1"/>
</dbReference>
<evidence type="ECO:0000313" key="1">
    <source>
        <dbReference type="EMBL" id="KAA8885442.1"/>
    </source>
</evidence>
<gene>
    <name evidence="1" type="ORF">F3087_27780</name>
</gene>
<accession>A0A5N0E7N6</accession>
<protein>
    <recommendedName>
        <fullName evidence="3">WXG100 family type VII secretion target</fullName>
    </recommendedName>
</protein>
<proteinExistence type="predicted"/>